<sequence>MGKALPIRVLGTGVVACAASTVLAGCFLFGSSNIIDNIDAAAGVEDGEPGRVSMAVGDFFDSSYQRVIFICSGATEWDVDEASGGTWQGGSDDEDKWSPPSRGQVEIYRDVNEPGFSKYVTTKASQKDLDVCGTMGGVVAVLPADEQVTFVRSEQDGPWVKQ</sequence>
<dbReference type="EMBL" id="CP010827">
    <property type="protein sequence ID" value="AJI79158.1"/>
    <property type="molecule type" value="Genomic_DNA"/>
</dbReference>
<dbReference type="OrthoDB" id="4419413at2"/>
<evidence type="ECO:0000313" key="3">
    <source>
        <dbReference type="Proteomes" id="UP000031890"/>
    </source>
</evidence>
<feature type="region of interest" description="Disordered" evidence="1">
    <location>
        <begin position="81"/>
        <end position="101"/>
    </location>
</feature>
<proteinExistence type="predicted"/>
<gene>
    <name evidence="2" type="ORF">CSING_08195</name>
</gene>
<dbReference type="PROSITE" id="PS51257">
    <property type="entry name" value="PROKAR_LIPOPROTEIN"/>
    <property type="match status" value="1"/>
</dbReference>
<dbReference type="AlphaFoldDB" id="A0A0B6EWH0"/>
<dbReference type="HOGENOM" id="CLU_1632607_0_0_11"/>
<reference evidence="2 3" key="1">
    <citation type="journal article" date="2015" name="Genome Announc.">
        <title>Complete Genome Sequence and Annotation of Corynebacterium singulare DSM 44357, Isolated from a Human Semen Specimen.</title>
        <authorList>
            <person name="Merten M."/>
            <person name="Brinkrolf K."/>
            <person name="Albersmeier A."/>
            <person name="Kutter Y."/>
            <person name="Ruckert C."/>
            <person name="Tauch A."/>
        </authorList>
    </citation>
    <scope>NUCLEOTIDE SEQUENCE [LARGE SCALE GENOMIC DNA]</scope>
    <source>
        <strain evidence="2">IBS B52218</strain>
    </source>
</reference>
<evidence type="ECO:0000256" key="1">
    <source>
        <dbReference type="SAM" id="MobiDB-lite"/>
    </source>
</evidence>
<dbReference type="KEGG" id="csx:CSING_08195"/>
<dbReference type="RefSeq" id="WP_144403126.1">
    <property type="nucleotide sequence ID" value="NZ_CP010827.1"/>
</dbReference>
<accession>A0A0B6EWH0</accession>
<evidence type="ECO:0000313" key="2">
    <source>
        <dbReference type="EMBL" id="AJI79158.1"/>
    </source>
</evidence>
<name>A0A0B6EWH0_9CORY</name>
<dbReference type="STRING" id="161899.CSING_08195"/>
<protein>
    <submittedName>
        <fullName evidence="2">Uncharacterized protein</fullName>
    </submittedName>
</protein>
<dbReference type="Proteomes" id="UP000031890">
    <property type="component" value="Chromosome"/>
</dbReference>
<organism evidence="2 3">
    <name type="scientific">Corynebacterium singulare</name>
    <dbReference type="NCBI Taxonomy" id="161899"/>
    <lineage>
        <taxon>Bacteria</taxon>
        <taxon>Bacillati</taxon>
        <taxon>Actinomycetota</taxon>
        <taxon>Actinomycetes</taxon>
        <taxon>Mycobacteriales</taxon>
        <taxon>Corynebacteriaceae</taxon>
        <taxon>Corynebacterium</taxon>
    </lineage>
</organism>